<gene>
    <name evidence="7" type="ORF">SAMN05216202_2517</name>
</gene>
<dbReference type="EMBL" id="LT629802">
    <property type="protein sequence ID" value="SDU97509.1"/>
    <property type="molecule type" value="Genomic_DNA"/>
</dbReference>
<evidence type="ECO:0000256" key="2">
    <source>
        <dbReference type="ARBA" id="ARBA00022857"/>
    </source>
</evidence>
<dbReference type="GO" id="GO:0008270">
    <property type="term" value="F:zinc ion binding"/>
    <property type="evidence" value="ECO:0007669"/>
    <property type="project" value="InterPro"/>
</dbReference>
<comment type="catalytic activity">
    <reaction evidence="5">
        <text>2 a quinone + NADPH + H(+) = 2 a 1,4-benzosemiquinone + NADP(+)</text>
        <dbReference type="Rhea" id="RHEA:14269"/>
        <dbReference type="ChEBI" id="CHEBI:15378"/>
        <dbReference type="ChEBI" id="CHEBI:57783"/>
        <dbReference type="ChEBI" id="CHEBI:58349"/>
        <dbReference type="ChEBI" id="CHEBI:132124"/>
        <dbReference type="ChEBI" id="CHEBI:134225"/>
        <dbReference type="EC" id="1.6.5.5"/>
    </reaction>
</comment>
<proteinExistence type="inferred from homology"/>
<evidence type="ECO:0000313" key="7">
    <source>
        <dbReference type="EMBL" id="SDU97509.1"/>
    </source>
</evidence>
<dbReference type="InterPro" id="IPR036291">
    <property type="entry name" value="NAD(P)-bd_dom_sf"/>
</dbReference>
<sequence>MSNLIGALIVERTGGPEVLQWQQIELPELGDNEVQIRQEAVGVDFIDTQLRSGLLALPKLPSGLGFAAAGVIEKVGKSVTGLTEGDKVVYHFLTPGAYAEKRNVPAERVFKLPDQSLDSITAAGALFRGLTAWYLATRLKDIKSGDWVLVHAAAGGVGLILCQWLSHLGANVIGTCVGQEKVQILKEYGCAHPVDIEKADFLEVTKKLTDGKGVSVVFESIGKETFEKSLDCAQRFGLIVSFGWASGDVAPIDLAYLRNKGSLFITRPTISHYVAEAADFQRGASELFALIKSGALRIRVDHQYPLKEAGTAHEDLASGKTSGSVILIV</sequence>
<dbReference type="InterPro" id="IPR047618">
    <property type="entry name" value="QOR-like"/>
</dbReference>
<dbReference type="PANTHER" id="PTHR48106:SF13">
    <property type="entry name" value="QUINONE OXIDOREDUCTASE-RELATED"/>
    <property type="match status" value="1"/>
</dbReference>
<reference evidence="8" key="1">
    <citation type="submission" date="2016-10" db="EMBL/GenBank/DDBJ databases">
        <authorList>
            <person name="Varghese N."/>
            <person name="Submissions S."/>
        </authorList>
    </citation>
    <scope>NUCLEOTIDE SEQUENCE [LARGE SCALE GENOMIC DNA]</scope>
    <source>
        <strain evidence="8">LMG 2223</strain>
    </source>
</reference>
<dbReference type="SMART" id="SM00829">
    <property type="entry name" value="PKS_ER"/>
    <property type="match status" value="1"/>
</dbReference>
<accession>A0A1H2MW89</accession>
<dbReference type="RefSeq" id="WP_165447463.1">
    <property type="nucleotide sequence ID" value="NZ_LS483433.1"/>
</dbReference>
<dbReference type="Gene3D" id="3.40.50.720">
    <property type="entry name" value="NAD(P)-binding Rossmann-like Domain"/>
    <property type="match status" value="1"/>
</dbReference>
<protein>
    <recommendedName>
        <fullName evidence="4">NADPH:quinone reductase</fullName>
        <ecNumber evidence="4">1.6.5.5</ecNumber>
    </recommendedName>
</protein>
<keyword evidence="3" id="KW-0560">Oxidoreductase</keyword>
<name>A0A1H2MW89_9PSED</name>
<comment type="similarity">
    <text evidence="1">Belongs to the zinc-containing alcohol dehydrogenase family. Quinone oxidoreductase subfamily.</text>
</comment>
<dbReference type="Gene3D" id="3.90.180.10">
    <property type="entry name" value="Medium-chain alcohol dehydrogenases, catalytic domain"/>
    <property type="match status" value="1"/>
</dbReference>
<dbReference type="InterPro" id="IPR013154">
    <property type="entry name" value="ADH-like_N"/>
</dbReference>
<dbReference type="PROSITE" id="PS01162">
    <property type="entry name" value="QOR_ZETA_CRYSTAL"/>
    <property type="match status" value="1"/>
</dbReference>
<dbReference type="GO" id="GO:0005829">
    <property type="term" value="C:cytosol"/>
    <property type="evidence" value="ECO:0007669"/>
    <property type="project" value="TreeGrafter"/>
</dbReference>
<dbReference type="InterPro" id="IPR020843">
    <property type="entry name" value="ER"/>
</dbReference>
<organism evidence="7 8">
    <name type="scientific">Pseudomonas mucidolens</name>
    <dbReference type="NCBI Taxonomy" id="46679"/>
    <lineage>
        <taxon>Bacteria</taxon>
        <taxon>Pseudomonadati</taxon>
        <taxon>Pseudomonadota</taxon>
        <taxon>Gammaproteobacteria</taxon>
        <taxon>Pseudomonadales</taxon>
        <taxon>Pseudomonadaceae</taxon>
        <taxon>Pseudomonas</taxon>
    </lineage>
</organism>
<dbReference type="SUPFAM" id="SSF50129">
    <property type="entry name" value="GroES-like"/>
    <property type="match status" value="1"/>
</dbReference>
<dbReference type="GO" id="GO:0070402">
    <property type="term" value="F:NADPH binding"/>
    <property type="evidence" value="ECO:0007669"/>
    <property type="project" value="TreeGrafter"/>
</dbReference>
<dbReference type="SUPFAM" id="SSF51735">
    <property type="entry name" value="NAD(P)-binding Rossmann-fold domains"/>
    <property type="match status" value="1"/>
</dbReference>
<evidence type="ECO:0000259" key="6">
    <source>
        <dbReference type="SMART" id="SM00829"/>
    </source>
</evidence>
<dbReference type="AlphaFoldDB" id="A0A1H2MW89"/>
<dbReference type="Pfam" id="PF00107">
    <property type="entry name" value="ADH_zinc_N"/>
    <property type="match status" value="1"/>
</dbReference>
<evidence type="ECO:0000313" key="8">
    <source>
        <dbReference type="Proteomes" id="UP000198600"/>
    </source>
</evidence>
<dbReference type="Pfam" id="PF08240">
    <property type="entry name" value="ADH_N"/>
    <property type="match status" value="1"/>
</dbReference>
<dbReference type="PANTHER" id="PTHR48106">
    <property type="entry name" value="QUINONE OXIDOREDUCTASE PIG3-RELATED"/>
    <property type="match status" value="1"/>
</dbReference>
<dbReference type="InterPro" id="IPR002364">
    <property type="entry name" value="Quin_OxRdtase/zeta-crystal_CS"/>
</dbReference>
<dbReference type="GO" id="GO:0035925">
    <property type="term" value="F:mRNA 3'-UTR AU-rich region binding"/>
    <property type="evidence" value="ECO:0007669"/>
    <property type="project" value="TreeGrafter"/>
</dbReference>
<keyword evidence="8" id="KW-1185">Reference proteome</keyword>
<dbReference type="FunFam" id="3.40.50.720:FF:000053">
    <property type="entry name" value="Quinone oxidoreductase 1"/>
    <property type="match status" value="1"/>
</dbReference>
<dbReference type="InterPro" id="IPR013149">
    <property type="entry name" value="ADH-like_C"/>
</dbReference>
<evidence type="ECO:0000256" key="3">
    <source>
        <dbReference type="ARBA" id="ARBA00023002"/>
    </source>
</evidence>
<feature type="domain" description="Enoyl reductase (ER)" evidence="6">
    <location>
        <begin position="14"/>
        <end position="327"/>
    </location>
</feature>
<dbReference type="STRING" id="46679.SAMN05216202_2517"/>
<dbReference type="GO" id="GO:0003960">
    <property type="term" value="F:quinone reductase (NADPH) activity"/>
    <property type="evidence" value="ECO:0007669"/>
    <property type="project" value="UniProtKB-EC"/>
</dbReference>
<evidence type="ECO:0000256" key="4">
    <source>
        <dbReference type="ARBA" id="ARBA00038919"/>
    </source>
</evidence>
<dbReference type="CDD" id="cd05286">
    <property type="entry name" value="QOR2"/>
    <property type="match status" value="1"/>
</dbReference>
<dbReference type="InterPro" id="IPR011032">
    <property type="entry name" value="GroES-like_sf"/>
</dbReference>
<dbReference type="EC" id="1.6.5.5" evidence="4"/>
<keyword evidence="2" id="KW-0521">NADP</keyword>
<evidence type="ECO:0000256" key="1">
    <source>
        <dbReference type="ARBA" id="ARBA00010371"/>
    </source>
</evidence>
<dbReference type="Proteomes" id="UP000198600">
    <property type="component" value="Chromosome I"/>
</dbReference>
<evidence type="ECO:0000256" key="5">
    <source>
        <dbReference type="ARBA" id="ARBA00048980"/>
    </source>
</evidence>